<dbReference type="PROSITE" id="PS01284">
    <property type="entry name" value="TNASE_2"/>
    <property type="match status" value="1"/>
</dbReference>
<dbReference type="SUPFAM" id="SSF50199">
    <property type="entry name" value="Staphylococcal nuclease"/>
    <property type="match status" value="1"/>
</dbReference>
<dbReference type="PANTHER" id="PTHR12302:SF3">
    <property type="entry name" value="SERINE_THREONINE-PROTEIN KINASE 31"/>
    <property type="match status" value="1"/>
</dbReference>
<dbReference type="RefSeq" id="WP_259412547.1">
    <property type="nucleotide sequence ID" value="NZ_JANWGH010000001.1"/>
</dbReference>
<dbReference type="InterPro" id="IPR002071">
    <property type="entry name" value="Thermonucl_AS"/>
</dbReference>
<dbReference type="InterPro" id="IPR035437">
    <property type="entry name" value="SNase_OB-fold_sf"/>
</dbReference>
<evidence type="ECO:0000256" key="1">
    <source>
        <dbReference type="ARBA" id="ARBA00022722"/>
    </source>
</evidence>
<gene>
    <name evidence="5" type="ORF">NY014_00400</name>
</gene>
<protein>
    <submittedName>
        <fullName evidence="5">Thermonuclease family protein</fullName>
    </submittedName>
</protein>
<keyword evidence="2" id="KW-0255">Endonuclease</keyword>
<dbReference type="PANTHER" id="PTHR12302">
    <property type="entry name" value="EBNA2 BINDING PROTEIN P100"/>
    <property type="match status" value="1"/>
</dbReference>
<dbReference type="Proteomes" id="UP001206788">
    <property type="component" value="Unassembled WGS sequence"/>
</dbReference>
<proteinExistence type="predicted"/>
<dbReference type="PROSITE" id="PS50830">
    <property type="entry name" value="TNASE_3"/>
    <property type="match status" value="1"/>
</dbReference>
<dbReference type="Pfam" id="PF00565">
    <property type="entry name" value="SNase"/>
    <property type="match status" value="1"/>
</dbReference>
<reference evidence="5 6" key="1">
    <citation type="submission" date="2022-08" db="EMBL/GenBank/DDBJ databases">
        <title>Algoriphagus sp. CAU 1643 isolated from mud.</title>
        <authorList>
            <person name="Kim W."/>
        </authorList>
    </citation>
    <scope>NUCLEOTIDE SEQUENCE [LARGE SCALE GENOMIC DNA]</scope>
    <source>
        <strain evidence="5 6">CAU 1643</strain>
    </source>
</reference>
<organism evidence="5 6">
    <name type="scientific">Algoriphagus limi</name>
    <dbReference type="NCBI Taxonomy" id="2975273"/>
    <lineage>
        <taxon>Bacteria</taxon>
        <taxon>Pseudomonadati</taxon>
        <taxon>Bacteroidota</taxon>
        <taxon>Cytophagia</taxon>
        <taxon>Cytophagales</taxon>
        <taxon>Cyclobacteriaceae</taxon>
        <taxon>Algoriphagus</taxon>
    </lineage>
</organism>
<evidence type="ECO:0000256" key="3">
    <source>
        <dbReference type="ARBA" id="ARBA00022801"/>
    </source>
</evidence>
<sequence>MLRFIQQYVFIIFLILSYSFHSTEDNVIEFFEVTKVVDGDTFWIDDGTKKGQKIRLIGVNTPETRHPQKPVEYYGREASNYVNSRLKGKKVRLEYDVDRIDRYGRTLAYVFLEDGLFLNADLLKNGYAQVMTVPPNVKYSEMFLKLERKARGNKMGLWGE</sequence>
<comment type="caution">
    <text evidence="5">The sequence shown here is derived from an EMBL/GenBank/DDBJ whole genome shotgun (WGS) entry which is preliminary data.</text>
</comment>
<dbReference type="Gene3D" id="2.40.50.90">
    <property type="match status" value="1"/>
</dbReference>
<feature type="domain" description="TNase-like" evidence="4">
    <location>
        <begin position="33"/>
        <end position="160"/>
    </location>
</feature>
<evidence type="ECO:0000256" key="2">
    <source>
        <dbReference type="ARBA" id="ARBA00022759"/>
    </source>
</evidence>
<keyword evidence="6" id="KW-1185">Reference proteome</keyword>
<dbReference type="InterPro" id="IPR016071">
    <property type="entry name" value="Staphylococal_nuclease_OB-fold"/>
</dbReference>
<keyword evidence="1" id="KW-0540">Nuclease</keyword>
<dbReference type="EMBL" id="JANWGH010000001">
    <property type="protein sequence ID" value="MCS5488864.1"/>
    <property type="molecule type" value="Genomic_DNA"/>
</dbReference>
<dbReference type="SMART" id="SM00318">
    <property type="entry name" value="SNc"/>
    <property type="match status" value="1"/>
</dbReference>
<evidence type="ECO:0000259" key="4">
    <source>
        <dbReference type="PROSITE" id="PS50830"/>
    </source>
</evidence>
<keyword evidence="3" id="KW-0378">Hydrolase</keyword>
<evidence type="ECO:0000313" key="6">
    <source>
        <dbReference type="Proteomes" id="UP001206788"/>
    </source>
</evidence>
<evidence type="ECO:0000313" key="5">
    <source>
        <dbReference type="EMBL" id="MCS5488864.1"/>
    </source>
</evidence>
<name>A0ABT2G112_9BACT</name>
<accession>A0ABT2G112</accession>